<evidence type="ECO:0000259" key="2">
    <source>
        <dbReference type="Pfam" id="PF01979"/>
    </source>
</evidence>
<dbReference type="PANTHER" id="PTHR43668:SF2">
    <property type="entry name" value="ALLANTOINASE"/>
    <property type="match status" value="1"/>
</dbReference>
<dbReference type="FunFam" id="3.20.20.140:FF:000174">
    <property type="entry name" value="Dihydropyrimidinase-related protein 2"/>
    <property type="match status" value="1"/>
</dbReference>
<dbReference type="InterPro" id="IPR032466">
    <property type="entry name" value="Metal_Hydrolase"/>
</dbReference>
<evidence type="ECO:0000256" key="1">
    <source>
        <dbReference type="ARBA" id="ARBA00008829"/>
    </source>
</evidence>
<evidence type="ECO:0000313" key="4">
    <source>
        <dbReference type="Proteomes" id="UP001138921"/>
    </source>
</evidence>
<feature type="domain" description="Amidohydrolase-related" evidence="2">
    <location>
        <begin position="52"/>
        <end position="440"/>
    </location>
</feature>
<sequence>MPDAERAIRGGKIVLADGIVEADMILHGEIIVGFEPWGTPLQSGDIDAQGLFVMAGMIDPHVHMRDPGQADKDDFVSGTAAAAIGGVTTVFDMPNTVPAVSTSAILTSKAEYLQSRSLIDFALYGGAGASNLDTIVEQADAGAVAFKSFMNAPAPSAGPDGLTRCLPDDYVFLLAMKRIAQTGRIGVLHAENDVLCKSLAASLRAQGRNDPAAHGESRPNFAEEEAVSRAILLAREADARISFAHISTSGALERIRHAKRQGWRVTAEACPHHLLLNEEVLLKVGPYGKINPPLRSESDRAAVWAALLDGTIDFIGTDHAPYLVSEKDPGWSDIWQAPSGVHGIESALTVLITEVVCGRLTLPQLTRLVSGNVAQLFGLAPRKGALIEGADADFVLIDLSQRGNVDRNVMQSKSRDAAQLWDGRETRGGIAATYVRGREVARNGVVTAEPGYGRFIRPERVSK</sequence>
<dbReference type="RefSeq" id="WP_214391168.1">
    <property type="nucleotide sequence ID" value="NZ_JAFLWW010000004.1"/>
</dbReference>
<dbReference type="AlphaFoldDB" id="A0A9X1ACZ2"/>
<evidence type="ECO:0000313" key="3">
    <source>
        <dbReference type="EMBL" id="MBT1157237.1"/>
    </source>
</evidence>
<reference evidence="3" key="1">
    <citation type="journal article" date="2021" name="Microorganisms">
        <title>Phylogenomic Reconstruction and Metabolic Potential of the Genus Aminobacter.</title>
        <authorList>
            <person name="Artuso I."/>
            <person name="Turrini P."/>
            <person name="Pirolo M."/>
            <person name="Lugli G.A."/>
            <person name="Ventura M."/>
            <person name="Visca P."/>
        </authorList>
    </citation>
    <scope>NUCLEOTIDE SEQUENCE</scope>
    <source>
        <strain evidence="3">LMG 26462</strain>
    </source>
</reference>
<dbReference type="Pfam" id="PF01979">
    <property type="entry name" value="Amidohydro_1"/>
    <property type="match status" value="1"/>
</dbReference>
<dbReference type="Gene3D" id="3.20.20.140">
    <property type="entry name" value="Metal-dependent hydrolases"/>
    <property type="match status" value="1"/>
</dbReference>
<dbReference type="SUPFAM" id="SSF51556">
    <property type="entry name" value="Metallo-dependent hydrolases"/>
    <property type="match status" value="1"/>
</dbReference>
<dbReference type="NCBIfam" id="TIGR00857">
    <property type="entry name" value="pyrC_multi"/>
    <property type="match status" value="1"/>
</dbReference>
<dbReference type="EMBL" id="JAFLWW010000004">
    <property type="protein sequence ID" value="MBT1157237.1"/>
    <property type="molecule type" value="Genomic_DNA"/>
</dbReference>
<dbReference type="InterPro" id="IPR050138">
    <property type="entry name" value="DHOase/Allantoinase_Hydrolase"/>
</dbReference>
<comment type="caution">
    <text evidence="3">The sequence shown here is derived from an EMBL/GenBank/DDBJ whole genome shotgun (WGS) entry which is preliminary data.</text>
</comment>
<protein>
    <submittedName>
        <fullName evidence="3">Dihydroorotase family protein</fullName>
    </submittedName>
</protein>
<accession>A0A9X1ACZ2</accession>
<organism evidence="3 4">
    <name type="scientific">Aminobacter anthyllidis</name>
    <dbReference type="NCBI Taxonomy" id="1035067"/>
    <lineage>
        <taxon>Bacteria</taxon>
        <taxon>Pseudomonadati</taxon>
        <taxon>Pseudomonadota</taxon>
        <taxon>Alphaproteobacteria</taxon>
        <taxon>Hyphomicrobiales</taxon>
        <taxon>Phyllobacteriaceae</taxon>
        <taxon>Aminobacter</taxon>
    </lineage>
</organism>
<comment type="similarity">
    <text evidence="1">Belongs to the metallo-dependent hydrolases superfamily. Hydantoinase/dihydropyrimidinase family.</text>
</comment>
<dbReference type="Gene3D" id="2.30.40.10">
    <property type="entry name" value="Urease, subunit C, domain 1"/>
    <property type="match status" value="1"/>
</dbReference>
<dbReference type="InterPro" id="IPR006680">
    <property type="entry name" value="Amidohydro-rel"/>
</dbReference>
<dbReference type="SUPFAM" id="SSF51338">
    <property type="entry name" value="Composite domain of metallo-dependent hydrolases"/>
    <property type="match status" value="1"/>
</dbReference>
<proteinExistence type="inferred from homology"/>
<dbReference type="GO" id="GO:0004038">
    <property type="term" value="F:allantoinase activity"/>
    <property type="evidence" value="ECO:0007669"/>
    <property type="project" value="TreeGrafter"/>
</dbReference>
<keyword evidence="4" id="KW-1185">Reference proteome</keyword>
<dbReference type="GO" id="GO:0006145">
    <property type="term" value="P:purine nucleobase catabolic process"/>
    <property type="evidence" value="ECO:0007669"/>
    <property type="project" value="TreeGrafter"/>
</dbReference>
<dbReference type="Proteomes" id="UP001138921">
    <property type="component" value="Unassembled WGS sequence"/>
</dbReference>
<dbReference type="PANTHER" id="PTHR43668">
    <property type="entry name" value="ALLANTOINASE"/>
    <property type="match status" value="1"/>
</dbReference>
<dbReference type="InterPro" id="IPR011059">
    <property type="entry name" value="Metal-dep_hydrolase_composite"/>
</dbReference>
<reference evidence="3" key="2">
    <citation type="submission" date="2021-03" db="EMBL/GenBank/DDBJ databases">
        <authorList>
            <person name="Artuso I."/>
            <person name="Turrini P."/>
            <person name="Pirolo M."/>
            <person name="Lugli G.A."/>
            <person name="Ventura M."/>
            <person name="Visca P."/>
        </authorList>
    </citation>
    <scope>NUCLEOTIDE SEQUENCE</scope>
    <source>
        <strain evidence="3">LMG 26462</strain>
    </source>
</reference>
<dbReference type="GO" id="GO:0005737">
    <property type="term" value="C:cytoplasm"/>
    <property type="evidence" value="ECO:0007669"/>
    <property type="project" value="TreeGrafter"/>
</dbReference>
<name>A0A9X1ACZ2_9HYPH</name>
<gene>
    <name evidence="3" type="ORF">J1C56_16695</name>
</gene>